<name>A0ABQ9H716_9NEOP</name>
<dbReference type="EMBL" id="JARBHB010000007">
    <property type="protein sequence ID" value="KAJ8880064.1"/>
    <property type="molecule type" value="Genomic_DNA"/>
</dbReference>
<feature type="region of interest" description="Disordered" evidence="1">
    <location>
        <begin position="393"/>
        <end position="414"/>
    </location>
</feature>
<keyword evidence="2" id="KW-0812">Transmembrane</keyword>
<keyword evidence="4" id="KW-1185">Reference proteome</keyword>
<sequence>MCLEDAFRTAVAELSGSVVYLHTNTVEHMCLEGAFRTAVAELSGSVVYLHTNTVEHMCLEGRHCHDIKCAIATKRKALNWRAVFSSHCVALSAATLYYFIGGKSAERRQLEDTGNEIMTQTDKRLQIVYLNLAIDKTKIVYLNLAIDKTKIVYLNLVIDKTKIVYLNLAIDTIKLVYLNLAIDKTKIVYLNLVIDKTKIVYLNLVIDKTKIVYLNLAIDKTKIVYLNLAIDKTKTITLKGYLRPYREARAANQRVGTPTKKGTATPFRLCVGTCLLYVRAQIFVARGIHVAKDDDGRKTSLQFTQSSAALQTGQRTAFARTQFNDTILHKNNLLLAITNTLIMSLFLFVDLPWRSRLVRRRPAMWEALGSNPTQSMGVSLTYAIDLKTTWLPKRERQRERERERERGGGKSEHHCALSFSHSLPRVGTAESTLRDVITFCRHYDISTQRFTRYWTSPGPASLDSPRAALPTPENKSKNTHLAGARDLLLAKHYITARLQNTELLMVWKNWPHMDHCSDNVNVARYTLLISSPILRRQLCPMQDLLHHHERTAVTLWRTASALPSFDQMSSANCWQATCGPATSHNTAIVHFTVTQGLGKREIPEKTRRLSASSGTIPTYENPGATPPGIKACSFWRETSNLTTTPPRPLGVWRMAVKHANRDATSLPTCPVGVVT</sequence>
<evidence type="ECO:0000256" key="2">
    <source>
        <dbReference type="SAM" id="Phobius"/>
    </source>
</evidence>
<evidence type="ECO:0000256" key="1">
    <source>
        <dbReference type="SAM" id="MobiDB-lite"/>
    </source>
</evidence>
<evidence type="ECO:0000313" key="3">
    <source>
        <dbReference type="EMBL" id="KAJ8880064.1"/>
    </source>
</evidence>
<comment type="caution">
    <text evidence="3">The sequence shown here is derived from an EMBL/GenBank/DDBJ whole genome shotgun (WGS) entry which is preliminary data.</text>
</comment>
<dbReference type="Proteomes" id="UP001159363">
    <property type="component" value="Chromosome 6"/>
</dbReference>
<gene>
    <name evidence="3" type="ORF">PR048_020687</name>
</gene>
<organism evidence="3 4">
    <name type="scientific">Dryococelus australis</name>
    <dbReference type="NCBI Taxonomy" id="614101"/>
    <lineage>
        <taxon>Eukaryota</taxon>
        <taxon>Metazoa</taxon>
        <taxon>Ecdysozoa</taxon>
        <taxon>Arthropoda</taxon>
        <taxon>Hexapoda</taxon>
        <taxon>Insecta</taxon>
        <taxon>Pterygota</taxon>
        <taxon>Neoptera</taxon>
        <taxon>Polyneoptera</taxon>
        <taxon>Phasmatodea</taxon>
        <taxon>Verophasmatodea</taxon>
        <taxon>Anareolatae</taxon>
        <taxon>Phasmatidae</taxon>
        <taxon>Eurycanthinae</taxon>
        <taxon>Dryococelus</taxon>
    </lineage>
</organism>
<keyword evidence="2" id="KW-0472">Membrane</keyword>
<proteinExistence type="predicted"/>
<feature type="region of interest" description="Disordered" evidence="1">
    <location>
        <begin position="457"/>
        <end position="478"/>
    </location>
</feature>
<protein>
    <submittedName>
        <fullName evidence="3">Uncharacterized protein</fullName>
    </submittedName>
</protein>
<accession>A0ABQ9H716</accession>
<reference evidence="3 4" key="1">
    <citation type="submission" date="2023-02" db="EMBL/GenBank/DDBJ databases">
        <title>LHISI_Scaffold_Assembly.</title>
        <authorList>
            <person name="Stuart O.P."/>
            <person name="Cleave R."/>
            <person name="Magrath M.J.L."/>
            <person name="Mikheyev A.S."/>
        </authorList>
    </citation>
    <scope>NUCLEOTIDE SEQUENCE [LARGE SCALE GENOMIC DNA]</scope>
    <source>
        <strain evidence="3">Daus_M_001</strain>
        <tissue evidence="3">Leg muscle</tissue>
    </source>
</reference>
<keyword evidence="2" id="KW-1133">Transmembrane helix</keyword>
<feature type="transmembrane region" description="Helical" evidence="2">
    <location>
        <begin position="82"/>
        <end position="100"/>
    </location>
</feature>
<evidence type="ECO:0000313" key="4">
    <source>
        <dbReference type="Proteomes" id="UP001159363"/>
    </source>
</evidence>